<gene>
    <name evidence="4" type="ORF">EHN07_09715</name>
</gene>
<dbReference type="InterPro" id="IPR011618">
    <property type="entry name" value="PTS_EIIBC_GUT_N"/>
</dbReference>
<dbReference type="OrthoDB" id="4774329at2"/>
<feature type="domain" description="PTS EIIB type-5" evidence="3">
    <location>
        <begin position="1"/>
        <end position="184"/>
    </location>
</feature>
<dbReference type="Proteomes" id="UP000268615">
    <property type="component" value="Unassembled WGS sequence"/>
</dbReference>
<dbReference type="GO" id="GO:0016020">
    <property type="term" value="C:membrane"/>
    <property type="evidence" value="ECO:0007669"/>
    <property type="project" value="InterPro"/>
</dbReference>
<accession>A0A3N5DH71</accession>
<dbReference type="GO" id="GO:0008982">
    <property type="term" value="F:protein-N(PI)-phosphohistidine-sugar phosphotransferase activity"/>
    <property type="evidence" value="ECO:0007669"/>
    <property type="project" value="InterPro"/>
</dbReference>
<feature type="transmembrane region" description="Helical" evidence="2">
    <location>
        <begin position="216"/>
        <end position="236"/>
    </location>
</feature>
<dbReference type="InterPro" id="IPR004702">
    <property type="entry name" value="PTS_sorb_EIIBC"/>
</dbReference>
<comment type="caution">
    <text evidence="4">The sequence shown here is derived from an EMBL/GenBank/DDBJ whole genome shotgun (WGS) entry which is preliminary data.</text>
</comment>
<dbReference type="PROSITE" id="PS51102">
    <property type="entry name" value="PTS_EIIB_TYPE_5"/>
    <property type="match status" value="1"/>
</dbReference>
<evidence type="ECO:0000259" key="3">
    <source>
        <dbReference type="PROSITE" id="PS51102"/>
    </source>
</evidence>
<sequence>MSYVHVQPGPQGYGKGFYLPVSGSKKILSLTGREIHPVAAALARLAGVEVVNGFTAVPPDEELLCVVINCGGSLRCGLYPQKGILTVNVMPTGASGPLAQYITEDNYVSDVHVEQLSRVDRPETQPEATPAPAAPAIPVGAPSVTATHSLVRSVEKVGTATGQAIGLLFAASREAVEVSIRNVIPFMAFVSVLIAIVQETALGSLIAHALTPLANSVWGLLLLSLICGIPFLSPLLGPGAAISQVIGVMIGTQIGAGAISPAFALPALFAINVQVGCDFVPVGLSMQEAKPETIAKGVPAFLLSRQMTGPLAVMIGWAFSLGLF</sequence>
<evidence type="ECO:0000256" key="2">
    <source>
        <dbReference type="SAM" id="Phobius"/>
    </source>
</evidence>
<protein>
    <submittedName>
        <fullName evidence="4">PTS sorbitol transporter subunit IIB</fullName>
    </submittedName>
</protein>
<dbReference type="InterPro" id="IPR011638">
    <property type="entry name" value="PTS_EIIBC_GUT_C"/>
</dbReference>
<dbReference type="AlphaFoldDB" id="A0A3N5DH71"/>
<keyword evidence="5" id="KW-1185">Reference proteome</keyword>
<dbReference type="RefSeq" id="WP_124023953.1">
    <property type="nucleotide sequence ID" value="NZ_RPOH01000034.1"/>
</dbReference>
<dbReference type="Pfam" id="PF07663">
    <property type="entry name" value="EIIBC-GUT_C"/>
    <property type="match status" value="1"/>
</dbReference>
<evidence type="ECO:0000313" key="5">
    <source>
        <dbReference type="Proteomes" id="UP000268615"/>
    </source>
</evidence>
<name>A0A3N5DH71_9ENTR</name>
<feature type="transmembrane region" description="Helical" evidence="2">
    <location>
        <begin position="183"/>
        <end position="210"/>
    </location>
</feature>
<dbReference type="PANTHER" id="PTHR39427">
    <property type="match status" value="1"/>
</dbReference>
<keyword evidence="2" id="KW-1133">Transmembrane helix</keyword>
<organism evidence="4 5">
    <name type="scientific">Buttiauxella warmboldiae</name>
    <dbReference type="NCBI Taxonomy" id="82993"/>
    <lineage>
        <taxon>Bacteria</taxon>
        <taxon>Pseudomonadati</taxon>
        <taxon>Pseudomonadota</taxon>
        <taxon>Gammaproteobacteria</taxon>
        <taxon>Enterobacterales</taxon>
        <taxon>Enterobacteriaceae</taxon>
        <taxon>Buttiauxella</taxon>
    </lineage>
</organism>
<dbReference type="PANTHER" id="PTHR39427:SF1">
    <property type="entry name" value="PTS SYSTEM GLUCITOL_SORBITOL-SPECIFIC EIIB COMPONENT"/>
    <property type="match status" value="1"/>
</dbReference>
<evidence type="ECO:0000313" key="4">
    <source>
        <dbReference type="EMBL" id="RPH28244.1"/>
    </source>
</evidence>
<reference evidence="4 5" key="1">
    <citation type="submission" date="2018-11" db="EMBL/GenBank/DDBJ databases">
        <title>Draft genome sequence of Buttiauxella warmboldiae CCUG 35512.</title>
        <authorList>
            <person name="Salva-Serra F."/>
            <person name="Marathe N."/>
            <person name="Moore E."/>
            <person name="Svensson L."/>
            <person name="Engstrom-Jakobsson H."/>
        </authorList>
    </citation>
    <scope>NUCLEOTIDE SEQUENCE [LARGE SCALE GENOMIC DNA]</scope>
    <source>
        <strain evidence="4 5">CCUG 35512</strain>
    </source>
</reference>
<keyword evidence="2" id="KW-0812">Transmembrane</keyword>
<proteinExistence type="predicted"/>
<dbReference type="GO" id="GO:0009401">
    <property type="term" value="P:phosphoenolpyruvate-dependent sugar phosphotransferase system"/>
    <property type="evidence" value="ECO:0007669"/>
    <property type="project" value="InterPro"/>
</dbReference>
<dbReference type="Pfam" id="PF03612">
    <property type="entry name" value="EIIBC-GUT_N"/>
    <property type="match status" value="1"/>
</dbReference>
<feature type="transmembrane region" description="Helical" evidence="2">
    <location>
        <begin position="248"/>
        <end position="271"/>
    </location>
</feature>
<evidence type="ECO:0000256" key="1">
    <source>
        <dbReference type="PROSITE-ProRule" id="PRU00425"/>
    </source>
</evidence>
<feature type="modified residue" description="Phosphocysteine; by EIIA" evidence="1">
    <location>
        <position position="70"/>
    </location>
</feature>
<keyword evidence="2" id="KW-0472">Membrane</keyword>
<dbReference type="EMBL" id="RPOH01000034">
    <property type="protein sequence ID" value="RPH28244.1"/>
    <property type="molecule type" value="Genomic_DNA"/>
</dbReference>